<dbReference type="Proteomes" id="UP000886595">
    <property type="component" value="Unassembled WGS sequence"/>
</dbReference>
<dbReference type="EMBL" id="JAAMPC010000012">
    <property type="protein sequence ID" value="KAG2277913.1"/>
    <property type="molecule type" value="Genomic_DNA"/>
</dbReference>
<proteinExistence type="predicted"/>
<evidence type="ECO:0000313" key="3">
    <source>
        <dbReference type="Proteomes" id="UP000886595"/>
    </source>
</evidence>
<keyword evidence="3" id="KW-1185">Reference proteome</keyword>
<comment type="caution">
    <text evidence="2">The sequence shown here is derived from an EMBL/GenBank/DDBJ whole genome shotgun (WGS) entry which is preliminary data.</text>
</comment>
<evidence type="ECO:0000313" key="2">
    <source>
        <dbReference type="EMBL" id="KAG2277913.1"/>
    </source>
</evidence>
<evidence type="ECO:0000256" key="1">
    <source>
        <dbReference type="SAM" id="MobiDB-lite"/>
    </source>
</evidence>
<dbReference type="AlphaFoldDB" id="A0A8X7QW65"/>
<organism evidence="2 3">
    <name type="scientific">Brassica carinata</name>
    <name type="common">Ethiopian mustard</name>
    <name type="synonym">Abyssinian cabbage</name>
    <dbReference type="NCBI Taxonomy" id="52824"/>
    <lineage>
        <taxon>Eukaryota</taxon>
        <taxon>Viridiplantae</taxon>
        <taxon>Streptophyta</taxon>
        <taxon>Embryophyta</taxon>
        <taxon>Tracheophyta</taxon>
        <taxon>Spermatophyta</taxon>
        <taxon>Magnoliopsida</taxon>
        <taxon>eudicotyledons</taxon>
        <taxon>Gunneridae</taxon>
        <taxon>Pentapetalae</taxon>
        <taxon>rosids</taxon>
        <taxon>malvids</taxon>
        <taxon>Brassicales</taxon>
        <taxon>Brassicaceae</taxon>
        <taxon>Brassiceae</taxon>
        <taxon>Brassica</taxon>
    </lineage>
</organism>
<name>A0A8X7QW65_BRACI</name>
<protein>
    <submittedName>
        <fullName evidence="2">Uncharacterized protein</fullName>
    </submittedName>
</protein>
<sequence length="76" mass="8656">MDRSCGRRVLPRTLSGDSAKRDTESLAGLGRPGSVKSRDLQVTGGGERRRWRMGEMVDLTPWMNAKREKKDVFCFR</sequence>
<accession>A0A8X7QW65</accession>
<dbReference type="OrthoDB" id="10517856at2759"/>
<reference evidence="2 3" key="1">
    <citation type="submission" date="2020-02" db="EMBL/GenBank/DDBJ databases">
        <authorList>
            <person name="Ma Q."/>
            <person name="Huang Y."/>
            <person name="Song X."/>
            <person name="Pei D."/>
        </authorList>
    </citation>
    <scope>NUCLEOTIDE SEQUENCE [LARGE SCALE GENOMIC DNA]</scope>
    <source>
        <strain evidence="2">Sxm20200214</strain>
        <tissue evidence="2">Leaf</tissue>
    </source>
</reference>
<feature type="region of interest" description="Disordered" evidence="1">
    <location>
        <begin position="1"/>
        <end position="47"/>
    </location>
</feature>
<gene>
    <name evidence="2" type="ORF">Bca52824_060468</name>
</gene>